<protein>
    <recommendedName>
        <fullName evidence="4">Shugoshin C-terminal domain-containing protein</fullName>
    </recommendedName>
</protein>
<comment type="caution">
    <text evidence="2">The sequence shown here is derived from an EMBL/GenBank/DDBJ whole genome shotgun (WGS) entry which is preliminary data.</text>
</comment>
<sequence length="344" mass="39221">MYTKVQDQMDLKNGIVDDRMHTSCTLKGKHRCEDFEDHDVKIENKLANIKRLCHNNKKGTNYSCEASTSNNISKPKLRVNIEKCNLYSINYSNIHRCDLKNEKRNVSPNLEQKMKSAKLDTWQETLENCHNINDLNKIKDKGQLLLDAIERSGQKSTNEIRKEGSDKSMGKCVQKHKKCAKTSESDNVNCDMSESDIFSIKEKNNFNIYVDNHCDSPIPIFGQKKIKDISNVDISKLKPTRRISARQKIDFDDMEHSLSSQKSNVKCDKNLNSREKKSKESNVIVDVPSPSEQAKFRKNLDNAASMVFHSRTGLPLTSSPAPARRGRSCFDFDSTLNSVSAIKR</sequence>
<evidence type="ECO:0000256" key="1">
    <source>
        <dbReference type="SAM" id="MobiDB-lite"/>
    </source>
</evidence>
<gene>
    <name evidence="2" type="ORF">NQ314_015949</name>
</gene>
<evidence type="ECO:0000313" key="3">
    <source>
        <dbReference type="Proteomes" id="UP001162156"/>
    </source>
</evidence>
<evidence type="ECO:0008006" key="4">
    <source>
        <dbReference type="Google" id="ProtNLM"/>
    </source>
</evidence>
<feature type="compositionally biased region" description="Basic and acidic residues" evidence="1">
    <location>
        <begin position="265"/>
        <end position="280"/>
    </location>
</feature>
<organism evidence="2 3">
    <name type="scientific">Rhamnusium bicolor</name>
    <dbReference type="NCBI Taxonomy" id="1586634"/>
    <lineage>
        <taxon>Eukaryota</taxon>
        <taxon>Metazoa</taxon>
        <taxon>Ecdysozoa</taxon>
        <taxon>Arthropoda</taxon>
        <taxon>Hexapoda</taxon>
        <taxon>Insecta</taxon>
        <taxon>Pterygota</taxon>
        <taxon>Neoptera</taxon>
        <taxon>Endopterygota</taxon>
        <taxon>Coleoptera</taxon>
        <taxon>Polyphaga</taxon>
        <taxon>Cucujiformia</taxon>
        <taxon>Chrysomeloidea</taxon>
        <taxon>Cerambycidae</taxon>
        <taxon>Lepturinae</taxon>
        <taxon>Rhagiini</taxon>
        <taxon>Rhamnusium</taxon>
    </lineage>
</organism>
<evidence type="ECO:0000313" key="2">
    <source>
        <dbReference type="EMBL" id="KAJ8931174.1"/>
    </source>
</evidence>
<name>A0AAV8WXH2_9CUCU</name>
<proteinExistence type="predicted"/>
<feature type="region of interest" description="Disordered" evidence="1">
    <location>
        <begin position="254"/>
        <end position="284"/>
    </location>
</feature>
<keyword evidence="3" id="KW-1185">Reference proteome</keyword>
<dbReference type="Proteomes" id="UP001162156">
    <property type="component" value="Unassembled WGS sequence"/>
</dbReference>
<accession>A0AAV8WXH2</accession>
<dbReference type="EMBL" id="JANEYF010004446">
    <property type="protein sequence ID" value="KAJ8931174.1"/>
    <property type="molecule type" value="Genomic_DNA"/>
</dbReference>
<dbReference type="AlphaFoldDB" id="A0AAV8WXH2"/>
<reference evidence="2" key="1">
    <citation type="journal article" date="2023" name="Insect Mol. Biol.">
        <title>Genome sequencing provides insights into the evolution of gene families encoding plant cell wall-degrading enzymes in longhorned beetles.</title>
        <authorList>
            <person name="Shin N.R."/>
            <person name="Okamura Y."/>
            <person name="Kirsch R."/>
            <person name="Pauchet Y."/>
        </authorList>
    </citation>
    <scope>NUCLEOTIDE SEQUENCE</scope>
    <source>
        <strain evidence="2">RBIC_L_NR</strain>
    </source>
</reference>